<dbReference type="EMBL" id="JAHWDF010000002">
    <property type="protein sequence ID" value="MBW2960754.1"/>
    <property type="molecule type" value="Genomic_DNA"/>
</dbReference>
<dbReference type="PANTHER" id="PTHR20857:SF15">
    <property type="entry name" value="THIAMINE-PHOSPHATE SYNTHASE"/>
    <property type="match status" value="1"/>
</dbReference>
<feature type="domain" description="Thiamine phosphate synthase/TenI" evidence="2">
    <location>
        <begin position="14"/>
        <end position="184"/>
    </location>
</feature>
<dbReference type="Pfam" id="PF02581">
    <property type="entry name" value="TMP-TENI"/>
    <property type="match status" value="1"/>
</dbReference>
<reference evidence="3 4" key="1">
    <citation type="submission" date="2021-07" db="EMBL/GenBank/DDBJ databases">
        <title>Mesonia aestuariivivens sp. nov., isolated from a tidal flat.</title>
        <authorList>
            <person name="Kim Y.-O."/>
            <person name="Yoon J.-H."/>
        </authorList>
    </citation>
    <scope>NUCLEOTIDE SEQUENCE [LARGE SCALE GENOMIC DNA]</scope>
    <source>
        <strain evidence="3 4">JHPTF-M18</strain>
    </source>
</reference>
<dbReference type="Proteomes" id="UP000719267">
    <property type="component" value="Unassembled WGS sequence"/>
</dbReference>
<evidence type="ECO:0000259" key="2">
    <source>
        <dbReference type="Pfam" id="PF02581"/>
    </source>
</evidence>
<organism evidence="3 4">
    <name type="scientific">Mesonia aestuariivivens</name>
    <dbReference type="NCBI Taxonomy" id="2796128"/>
    <lineage>
        <taxon>Bacteria</taxon>
        <taxon>Pseudomonadati</taxon>
        <taxon>Bacteroidota</taxon>
        <taxon>Flavobacteriia</taxon>
        <taxon>Flavobacteriales</taxon>
        <taxon>Flavobacteriaceae</taxon>
        <taxon>Mesonia</taxon>
    </lineage>
</organism>
<dbReference type="CDD" id="cd00564">
    <property type="entry name" value="TMP_TenI"/>
    <property type="match status" value="1"/>
</dbReference>
<sequence length="212" mass="23536">MIAKLHYLTQGNTPQEHLENVQKACTSGAELVLLRLNHLSEKKVLKYAEKAREITAHFQTRLIVQDHYKVAKQIKADGVHLEKSIASTSSVRKHLHTWQLIGATAYHLEDAERLISQELDYLYLGPFQNTNPENNAASLGITGFSFIQEALTTETPLLAFGEISLEGVKAILGTGVSGLAIDDAITENFNLISAFHDLLQASSTQEKRHTFD</sequence>
<protein>
    <submittedName>
        <fullName evidence="3">Thiamine phosphate synthase</fullName>
    </submittedName>
</protein>
<accession>A0ABS6VZ31</accession>
<proteinExistence type="predicted"/>
<comment type="caution">
    <text evidence="3">The sequence shown here is derived from an EMBL/GenBank/DDBJ whole genome shotgun (WGS) entry which is preliminary data.</text>
</comment>
<gene>
    <name evidence="3" type="ORF">KW502_02920</name>
</gene>
<dbReference type="PANTHER" id="PTHR20857">
    <property type="entry name" value="THIAMINE-PHOSPHATE PYROPHOSPHORYLASE"/>
    <property type="match status" value="1"/>
</dbReference>
<keyword evidence="1" id="KW-0784">Thiamine biosynthesis</keyword>
<evidence type="ECO:0000313" key="3">
    <source>
        <dbReference type="EMBL" id="MBW2960754.1"/>
    </source>
</evidence>
<evidence type="ECO:0000313" key="4">
    <source>
        <dbReference type="Proteomes" id="UP000719267"/>
    </source>
</evidence>
<dbReference type="InterPro" id="IPR022998">
    <property type="entry name" value="ThiamineP_synth_TenI"/>
</dbReference>
<keyword evidence="4" id="KW-1185">Reference proteome</keyword>
<name>A0ABS6VZ31_9FLAO</name>
<dbReference type="RefSeq" id="WP_219039035.1">
    <property type="nucleotide sequence ID" value="NZ_JAHWDF010000002.1"/>
</dbReference>
<evidence type="ECO:0000256" key="1">
    <source>
        <dbReference type="ARBA" id="ARBA00022977"/>
    </source>
</evidence>